<name>A0A7J8HRA7_ROUAE</name>
<dbReference type="Proteomes" id="UP000593571">
    <property type="component" value="Unassembled WGS sequence"/>
</dbReference>
<organism evidence="2 3">
    <name type="scientific">Rousettus aegyptiacus</name>
    <name type="common">Egyptian fruit bat</name>
    <name type="synonym">Pteropus aegyptiacus</name>
    <dbReference type="NCBI Taxonomy" id="9407"/>
    <lineage>
        <taxon>Eukaryota</taxon>
        <taxon>Metazoa</taxon>
        <taxon>Chordata</taxon>
        <taxon>Craniata</taxon>
        <taxon>Vertebrata</taxon>
        <taxon>Euteleostomi</taxon>
        <taxon>Mammalia</taxon>
        <taxon>Eutheria</taxon>
        <taxon>Laurasiatheria</taxon>
        <taxon>Chiroptera</taxon>
        <taxon>Yinpterochiroptera</taxon>
        <taxon>Pteropodoidea</taxon>
        <taxon>Pteropodidae</taxon>
        <taxon>Rousettinae</taxon>
        <taxon>Rousettus</taxon>
    </lineage>
</organism>
<evidence type="ECO:0000313" key="2">
    <source>
        <dbReference type="EMBL" id="KAF6474867.1"/>
    </source>
</evidence>
<accession>A0A7J8HRA7</accession>
<comment type="caution">
    <text evidence="2">The sequence shown here is derived from an EMBL/GenBank/DDBJ whole genome shotgun (WGS) entry which is preliminary data.</text>
</comment>
<keyword evidence="1" id="KW-0812">Transmembrane</keyword>
<evidence type="ECO:0000256" key="1">
    <source>
        <dbReference type="SAM" id="Phobius"/>
    </source>
</evidence>
<evidence type="ECO:0000313" key="3">
    <source>
        <dbReference type="Proteomes" id="UP000593571"/>
    </source>
</evidence>
<protein>
    <submittedName>
        <fullName evidence="2">Uncharacterized protein</fullName>
    </submittedName>
</protein>
<feature type="transmembrane region" description="Helical" evidence="1">
    <location>
        <begin position="100"/>
        <end position="119"/>
    </location>
</feature>
<gene>
    <name evidence="2" type="ORF">HJG63_011000</name>
</gene>
<keyword evidence="1" id="KW-0472">Membrane</keyword>
<reference evidence="2 3" key="1">
    <citation type="journal article" date="2020" name="Nature">
        <title>Six reference-quality genomes reveal evolution of bat adaptations.</title>
        <authorList>
            <person name="Jebb D."/>
            <person name="Huang Z."/>
            <person name="Pippel M."/>
            <person name="Hughes G.M."/>
            <person name="Lavrichenko K."/>
            <person name="Devanna P."/>
            <person name="Winkler S."/>
            <person name="Jermiin L.S."/>
            <person name="Skirmuntt E.C."/>
            <person name="Katzourakis A."/>
            <person name="Burkitt-Gray L."/>
            <person name="Ray D.A."/>
            <person name="Sullivan K.A.M."/>
            <person name="Roscito J.G."/>
            <person name="Kirilenko B.M."/>
            <person name="Davalos L.M."/>
            <person name="Corthals A.P."/>
            <person name="Power M.L."/>
            <person name="Jones G."/>
            <person name="Ransome R.D."/>
            <person name="Dechmann D.K.N."/>
            <person name="Locatelli A.G."/>
            <person name="Puechmaille S.J."/>
            <person name="Fedrigo O."/>
            <person name="Jarvis E.D."/>
            <person name="Hiller M."/>
            <person name="Vernes S.C."/>
            <person name="Myers E.W."/>
            <person name="Teeling E.C."/>
        </authorList>
    </citation>
    <scope>NUCLEOTIDE SEQUENCE [LARGE SCALE GENOMIC DNA]</scope>
    <source>
        <strain evidence="2">MRouAeg1</strain>
        <tissue evidence="2">Muscle</tissue>
    </source>
</reference>
<sequence length="135" mass="15139">MRKSMESIRADVSSIKHVVVVFLQTDGKTLCHQKNCDLLYCGAHFIAVVWNQAHRISKSCLYSSGELRFPSFPSHSFLFRLSSSIPFSPLPFALCDTTEVTAFLFVSFFLLLLLPLLIIDSEGIKESNICFTAIS</sequence>
<proteinExistence type="predicted"/>
<keyword evidence="3" id="KW-1185">Reference proteome</keyword>
<dbReference type="EMBL" id="JACASE010000004">
    <property type="protein sequence ID" value="KAF6474867.1"/>
    <property type="molecule type" value="Genomic_DNA"/>
</dbReference>
<dbReference type="AlphaFoldDB" id="A0A7J8HRA7"/>
<keyword evidence="1" id="KW-1133">Transmembrane helix</keyword>